<proteinExistence type="predicted"/>
<dbReference type="AlphaFoldDB" id="A0A645HV24"/>
<protein>
    <submittedName>
        <fullName evidence="1">Uncharacterized protein</fullName>
    </submittedName>
</protein>
<accession>A0A645HV24</accession>
<evidence type="ECO:0000313" key="1">
    <source>
        <dbReference type="EMBL" id="MPN42426.1"/>
    </source>
</evidence>
<sequence>MQGILIKESFKDDEILNWVTISKTEFWQAENHTSWQPASWTAIYVQAAKPGFTQKLSEVLLPRWYADLRDGLRKIIVLPGEVIEYQIGDAEGRERACRRCLAAGVPPAQPRWGEE</sequence>
<dbReference type="EMBL" id="VSSQ01100147">
    <property type="protein sequence ID" value="MPN42426.1"/>
    <property type="molecule type" value="Genomic_DNA"/>
</dbReference>
<name>A0A645HV24_9ZZZZ</name>
<organism evidence="1">
    <name type="scientific">bioreactor metagenome</name>
    <dbReference type="NCBI Taxonomy" id="1076179"/>
    <lineage>
        <taxon>unclassified sequences</taxon>
        <taxon>metagenomes</taxon>
        <taxon>ecological metagenomes</taxon>
    </lineage>
</organism>
<reference evidence="1" key="1">
    <citation type="submission" date="2019-08" db="EMBL/GenBank/DDBJ databases">
        <authorList>
            <person name="Kucharzyk K."/>
            <person name="Murdoch R.W."/>
            <person name="Higgins S."/>
            <person name="Loffler F."/>
        </authorList>
    </citation>
    <scope>NUCLEOTIDE SEQUENCE</scope>
</reference>
<gene>
    <name evidence="1" type="ORF">SDC9_189983</name>
</gene>
<comment type="caution">
    <text evidence="1">The sequence shown here is derived from an EMBL/GenBank/DDBJ whole genome shotgun (WGS) entry which is preliminary data.</text>
</comment>